<evidence type="ECO:0000256" key="2">
    <source>
        <dbReference type="ARBA" id="ARBA00030602"/>
    </source>
</evidence>
<dbReference type="Gene3D" id="3.10.490.10">
    <property type="entry name" value="Gamma-glutamyl cyclotransferase-like"/>
    <property type="match status" value="1"/>
</dbReference>
<evidence type="ECO:0000256" key="1">
    <source>
        <dbReference type="ARBA" id="ARBA00022679"/>
    </source>
</evidence>
<dbReference type="PANTHER" id="PTHR31544:SF2">
    <property type="entry name" value="AIG2-LIKE PROTEIN D"/>
    <property type="match status" value="1"/>
</dbReference>
<dbReference type="RefSeq" id="WP_248823387.1">
    <property type="nucleotide sequence ID" value="NZ_JALKFT010000002.1"/>
</dbReference>
<evidence type="ECO:0000313" key="4">
    <source>
        <dbReference type="EMBL" id="MCK9874818.1"/>
    </source>
</evidence>
<dbReference type="InterPro" id="IPR045038">
    <property type="entry name" value="AIG2-like"/>
</dbReference>
<dbReference type="InterPro" id="IPR009288">
    <property type="entry name" value="AIG2-like_dom"/>
</dbReference>
<proteinExistence type="predicted"/>
<dbReference type="Proteomes" id="UP001201873">
    <property type="component" value="Unassembled WGS sequence"/>
</dbReference>
<dbReference type="Pfam" id="PF06094">
    <property type="entry name" value="GGACT"/>
    <property type="match status" value="1"/>
</dbReference>
<name>A0ABT0JUY3_9ACTN</name>
<sequence>MSAPATERPPLFVYGTLMFAEVLTVLLDRVPRIEPAVVAGWRAASLPGRRYPGLVPDPAARTSGRLLLGLVEAEVALLDAFEGAPYEVGPLVLVDGRAVSAYLWRDLSVASTSAWDPRVFAERHLEGYARRCVAWRAGLTLGQVRQFGQVQ</sequence>
<protein>
    <recommendedName>
        <fullName evidence="2">Putative gamma-glutamylcyclotransferase</fullName>
    </recommendedName>
</protein>
<accession>A0ABT0JUY3</accession>
<dbReference type="CDD" id="cd06661">
    <property type="entry name" value="GGCT_like"/>
    <property type="match status" value="1"/>
</dbReference>
<dbReference type="SUPFAM" id="SSF110857">
    <property type="entry name" value="Gamma-glutamyl cyclotransferase-like"/>
    <property type="match status" value="1"/>
</dbReference>
<keyword evidence="1" id="KW-0808">Transferase</keyword>
<dbReference type="PANTHER" id="PTHR31544">
    <property type="entry name" value="AIG2-LIKE PROTEIN D"/>
    <property type="match status" value="1"/>
</dbReference>
<reference evidence="4 5" key="1">
    <citation type="submission" date="2022-04" db="EMBL/GenBank/DDBJ databases">
        <title>Genome diversity in the genus Frankia.</title>
        <authorList>
            <person name="Carlos-Shanley C."/>
            <person name="Hahn D."/>
        </authorList>
    </citation>
    <scope>NUCLEOTIDE SEQUENCE [LARGE SCALE GENOMIC DNA]</scope>
    <source>
        <strain evidence="4 5">Ag45/Mut15</strain>
    </source>
</reference>
<comment type="caution">
    <text evidence="4">The sequence shown here is derived from an EMBL/GenBank/DDBJ whole genome shotgun (WGS) entry which is preliminary data.</text>
</comment>
<organism evidence="4 5">
    <name type="scientific">Frankia umida</name>
    <dbReference type="NCBI Taxonomy" id="573489"/>
    <lineage>
        <taxon>Bacteria</taxon>
        <taxon>Bacillati</taxon>
        <taxon>Actinomycetota</taxon>
        <taxon>Actinomycetes</taxon>
        <taxon>Frankiales</taxon>
        <taxon>Frankiaceae</taxon>
        <taxon>Frankia</taxon>
    </lineage>
</organism>
<dbReference type="InterPro" id="IPR013024">
    <property type="entry name" value="GGCT-like"/>
</dbReference>
<feature type="domain" description="Gamma-glutamylcyclotransferase AIG2-like" evidence="3">
    <location>
        <begin position="11"/>
        <end position="106"/>
    </location>
</feature>
<evidence type="ECO:0000259" key="3">
    <source>
        <dbReference type="Pfam" id="PF06094"/>
    </source>
</evidence>
<dbReference type="InterPro" id="IPR036568">
    <property type="entry name" value="GGCT-like_sf"/>
</dbReference>
<dbReference type="EMBL" id="JALKFT010000002">
    <property type="protein sequence ID" value="MCK9874818.1"/>
    <property type="molecule type" value="Genomic_DNA"/>
</dbReference>
<keyword evidence="5" id="KW-1185">Reference proteome</keyword>
<evidence type="ECO:0000313" key="5">
    <source>
        <dbReference type="Proteomes" id="UP001201873"/>
    </source>
</evidence>
<gene>
    <name evidence="4" type="ORF">MXD59_03305</name>
</gene>